<dbReference type="AlphaFoldDB" id="A0A9X5CQS6"/>
<reference evidence="1 2" key="1">
    <citation type="submission" date="2020-01" db="EMBL/GenBank/DDBJ databases">
        <title>Insect and environment-associated Actinomycetes.</title>
        <authorList>
            <person name="Currrie C."/>
            <person name="Chevrette M."/>
            <person name="Carlson C."/>
            <person name="Stubbendieck R."/>
            <person name="Wendt-Pienkowski E."/>
        </authorList>
    </citation>
    <scope>NUCLEOTIDE SEQUENCE [LARGE SCALE GENOMIC DNA]</scope>
    <source>
        <strain evidence="1 2">SID8189</strain>
    </source>
</reference>
<accession>A0A9X5CQS6</accession>
<dbReference type="EMBL" id="JAAGNA010001086">
    <property type="protein sequence ID" value="NEC52994.1"/>
    <property type="molecule type" value="Genomic_DNA"/>
</dbReference>
<dbReference type="Proteomes" id="UP000471745">
    <property type="component" value="Unassembled WGS sequence"/>
</dbReference>
<comment type="caution">
    <text evidence="1">The sequence shown here is derived from an EMBL/GenBank/DDBJ whole genome shotgun (WGS) entry which is preliminary data.</text>
</comment>
<proteinExistence type="predicted"/>
<gene>
    <name evidence="1" type="ORF">G3I18_31250</name>
</gene>
<protein>
    <submittedName>
        <fullName evidence="1">Uncharacterized protein</fullName>
    </submittedName>
</protein>
<name>A0A9X5CQS6_9ACTN</name>
<sequence>MHPHPVDEDSRLSLWRRVREYAVPPTTIETATARRRSGDWAGACAAARVDVDLRLRDLTRT</sequence>
<evidence type="ECO:0000313" key="2">
    <source>
        <dbReference type="Proteomes" id="UP000471745"/>
    </source>
</evidence>
<evidence type="ECO:0000313" key="1">
    <source>
        <dbReference type="EMBL" id="NEC52994.1"/>
    </source>
</evidence>
<keyword evidence="2" id="KW-1185">Reference proteome</keyword>
<organism evidence="1 2">
    <name type="scientific">Actinospica acidiphila</name>
    <dbReference type="NCBI Taxonomy" id="304899"/>
    <lineage>
        <taxon>Bacteria</taxon>
        <taxon>Bacillati</taxon>
        <taxon>Actinomycetota</taxon>
        <taxon>Actinomycetes</taxon>
        <taxon>Catenulisporales</taxon>
        <taxon>Actinospicaceae</taxon>
        <taxon>Actinospica</taxon>
    </lineage>
</organism>
<feature type="non-terminal residue" evidence="1">
    <location>
        <position position="61"/>
    </location>
</feature>